<dbReference type="GO" id="GO:0061512">
    <property type="term" value="P:protein localization to cilium"/>
    <property type="evidence" value="ECO:0007669"/>
    <property type="project" value="TreeGrafter"/>
</dbReference>
<feature type="repeat" description="TPR" evidence="4">
    <location>
        <begin position="69"/>
        <end position="102"/>
    </location>
</feature>
<feature type="repeat" description="TPR" evidence="4">
    <location>
        <begin position="312"/>
        <end position="345"/>
    </location>
</feature>
<feature type="compositionally biased region" description="Acidic residues" evidence="5">
    <location>
        <begin position="472"/>
        <end position="488"/>
    </location>
</feature>
<gene>
    <name evidence="6" type="ORF">PVAND_007243</name>
</gene>
<keyword evidence="1" id="KW-0677">Repeat</keyword>
<dbReference type="Pfam" id="PF13414">
    <property type="entry name" value="TPR_11"/>
    <property type="match status" value="1"/>
</dbReference>
<reference evidence="6" key="1">
    <citation type="submission" date="2021-03" db="EMBL/GenBank/DDBJ databases">
        <title>Chromosome level genome of the anhydrobiotic midge Polypedilum vanderplanki.</title>
        <authorList>
            <person name="Yoshida Y."/>
            <person name="Kikawada T."/>
            <person name="Gusev O."/>
        </authorList>
    </citation>
    <scope>NUCLEOTIDE SEQUENCE</scope>
    <source>
        <strain evidence="6">NIAS01</strain>
        <tissue evidence="6">Whole body or cell culture</tissue>
    </source>
</reference>
<evidence type="ECO:0000256" key="2">
    <source>
        <dbReference type="ARBA" id="ARBA00022803"/>
    </source>
</evidence>
<sequence length="488" mass="56149">MNSFHFATNGNTTPTTSNNIVEKLKPKIKEMNSNGNNINWLLHKMYLIEEFDFCKKLIEEQLENSYDQEFLILMKGKILRDEGKYNEALSCFKRTIEFDSKNARNYKEIGKTLFKMGKLSQSLEIFLKAESCLEAPDFEIYQAIGELLRLNTKHSKANLLDIKEYFRRSIMCGKQIQTYKTLASIFRKEKDYVKAIELLESSLNVAPGSVEILSGLGILYLKINEVDRAYDKLIEAIQIDPKHTNSLLAIGAIQQTRNEIDLALNTYRNIRDIQDEGFEIWSNVGLCFYRKNKLISAMACLKKSLWLNQLNYNVLYNLGVVYITANQFASAFQCFVSAVSLRSDSAESFMMLAICLYYLNDNENAQIAFRKSILSSDAIKNPLIYLNYSIFSLECLKNIDEAQQYLNNFYNLCETMNVPSDYIQIAENVLSKLPSSMLMPETRHLHQIKETNISTLENIGTHNNSQHQDEHVNEEEDTKSTTADDEMV</sequence>
<dbReference type="PANTHER" id="PTHR44186:SF1">
    <property type="entry name" value="BARDET-BIEDL SYNDROME 4 PROTEIN"/>
    <property type="match status" value="1"/>
</dbReference>
<dbReference type="InterPro" id="IPR019734">
    <property type="entry name" value="TPR_rpt"/>
</dbReference>
<evidence type="ECO:0000256" key="5">
    <source>
        <dbReference type="SAM" id="MobiDB-lite"/>
    </source>
</evidence>
<feature type="region of interest" description="Disordered" evidence="5">
    <location>
        <begin position="459"/>
        <end position="488"/>
    </location>
</feature>
<dbReference type="SMART" id="SM00028">
    <property type="entry name" value="TPR"/>
    <property type="match status" value="8"/>
</dbReference>
<dbReference type="InterPro" id="IPR011990">
    <property type="entry name" value="TPR-like_helical_dom_sf"/>
</dbReference>
<evidence type="ECO:0008006" key="8">
    <source>
        <dbReference type="Google" id="ProtNLM"/>
    </source>
</evidence>
<organism evidence="6 7">
    <name type="scientific">Polypedilum vanderplanki</name>
    <name type="common">Sleeping chironomid midge</name>
    <dbReference type="NCBI Taxonomy" id="319348"/>
    <lineage>
        <taxon>Eukaryota</taxon>
        <taxon>Metazoa</taxon>
        <taxon>Ecdysozoa</taxon>
        <taxon>Arthropoda</taxon>
        <taxon>Hexapoda</taxon>
        <taxon>Insecta</taxon>
        <taxon>Pterygota</taxon>
        <taxon>Neoptera</taxon>
        <taxon>Endopterygota</taxon>
        <taxon>Diptera</taxon>
        <taxon>Nematocera</taxon>
        <taxon>Chironomoidea</taxon>
        <taxon>Chironomidae</taxon>
        <taxon>Chironominae</taxon>
        <taxon>Polypedilum</taxon>
        <taxon>Polypedilum</taxon>
    </lineage>
</organism>
<dbReference type="PANTHER" id="PTHR44186">
    <property type="match status" value="1"/>
</dbReference>
<feature type="repeat" description="TPR" evidence="4">
    <location>
        <begin position="210"/>
        <end position="243"/>
    </location>
</feature>
<dbReference type="Proteomes" id="UP001107558">
    <property type="component" value="Chromosome 2"/>
</dbReference>
<feature type="repeat" description="TPR" evidence="4">
    <location>
        <begin position="176"/>
        <end position="209"/>
    </location>
</feature>
<keyword evidence="7" id="KW-1185">Reference proteome</keyword>
<proteinExistence type="inferred from homology"/>
<evidence type="ECO:0000256" key="1">
    <source>
        <dbReference type="ARBA" id="ARBA00022737"/>
    </source>
</evidence>
<keyword evidence="2 4" id="KW-0802">TPR repeat</keyword>
<dbReference type="AlphaFoldDB" id="A0A9J6C6D2"/>
<name>A0A9J6C6D2_POLVA</name>
<dbReference type="EMBL" id="JADBJN010000002">
    <property type="protein sequence ID" value="KAG5677485.1"/>
    <property type="molecule type" value="Genomic_DNA"/>
</dbReference>
<dbReference type="Pfam" id="PF13181">
    <property type="entry name" value="TPR_8"/>
    <property type="match status" value="1"/>
</dbReference>
<dbReference type="Gene3D" id="1.25.40.10">
    <property type="entry name" value="Tetratricopeptide repeat domain"/>
    <property type="match status" value="2"/>
</dbReference>
<evidence type="ECO:0000256" key="4">
    <source>
        <dbReference type="PROSITE-ProRule" id="PRU00339"/>
    </source>
</evidence>
<comment type="similarity">
    <text evidence="3">Belongs to the BBS4 family.</text>
</comment>
<dbReference type="GO" id="GO:0060271">
    <property type="term" value="P:cilium assembly"/>
    <property type="evidence" value="ECO:0007669"/>
    <property type="project" value="TreeGrafter"/>
</dbReference>
<accession>A0A9J6C6D2</accession>
<protein>
    <recommendedName>
        <fullName evidence="8">Bardet-Biedl syndrome 4 protein-like protein</fullName>
    </recommendedName>
</protein>
<dbReference type="GO" id="GO:0036064">
    <property type="term" value="C:ciliary basal body"/>
    <property type="evidence" value="ECO:0007669"/>
    <property type="project" value="TreeGrafter"/>
</dbReference>
<evidence type="ECO:0000313" key="6">
    <source>
        <dbReference type="EMBL" id="KAG5677485.1"/>
    </source>
</evidence>
<dbReference type="OrthoDB" id="309339at2759"/>
<dbReference type="PROSITE" id="PS50005">
    <property type="entry name" value="TPR"/>
    <property type="match status" value="4"/>
</dbReference>
<dbReference type="SUPFAM" id="SSF48452">
    <property type="entry name" value="TPR-like"/>
    <property type="match status" value="2"/>
</dbReference>
<evidence type="ECO:0000256" key="3">
    <source>
        <dbReference type="ARBA" id="ARBA00023778"/>
    </source>
</evidence>
<evidence type="ECO:0000313" key="7">
    <source>
        <dbReference type="Proteomes" id="UP001107558"/>
    </source>
</evidence>
<comment type="caution">
    <text evidence="6">The sequence shown here is derived from an EMBL/GenBank/DDBJ whole genome shotgun (WGS) entry which is preliminary data.</text>
</comment>